<gene>
    <name evidence="1" type="ORF">NECAME_05511</name>
</gene>
<proteinExistence type="predicted"/>
<protein>
    <submittedName>
        <fullName evidence="1">Uncharacterized protein</fullName>
    </submittedName>
</protein>
<sequence>MGLKNGSSSGTGIGMQLVETVRNESQLENDFIPNVVLLKIFIADLVIRYSVVVPVEPATNVTNRSDRLGQNKTKVIKN</sequence>
<dbReference type="KEGG" id="nai:NECAME_05511"/>
<evidence type="ECO:0000313" key="2">
    <source>
        <dbReference type="Proteomes" id="UP000053676"/>
    </source>
</evidence>
<name>W2SIG5_NECAM</name>
<reference evidence="2" key="1">
    <citation type="journal article" date="2014" name="Nat. Genet.">
        <title>Genome of the human hookworm Necator americanus.</title>
        <authorList>
            <person name="Tang Y.T."/>
            <person name="Gao X."/>
            <person name="Rosa B.A."/>
            <person name="Abubucker S."/>
            <person name="Hallsworth-Pepin K."/>
            <person name="Martin J."/>
            <person name="Tyagi R."/>
            <person name="Heizer E."/>
            <person name="Zhang X."/>
            <person name="Bhonagiri-Palsikar V."/>
            <person name="Minx P."/>
            <person name="Warren W.C."/>
            <person name="Wang Q."/>
            <person name="Zhan B."/>
            <person name="Hotez P.J."/>
            <person name="Sternberg P.W."/>
            <person name="Dougall A."/>
            <person name="Gaze S.T."/>
            <person name="Mulvenna J."/>
            <person name="Sotillo J."/>
            <person name="Ranganathan S."/>
            <person name="Rabelo E.M."/>
            <person name="Wilson R.K."/>
            <person name="Felgner P.L."/>
            <person name="Bethony J."/>
            <person name="Hawdon J.M."/>
            <person name="Gasser R.B."/>
            <person name="Loukas A."/>
            <person name="Mitreva M."/>
        </authorList>
    </citation>
    <scope>NUCLEOTIDE SEQUENCE [LARGE SCALE GENOMIC DNA]</scope>
</reference>
<organism evidence="1 2">
    <name type="scientific">Necator americanus</name>
    <name type="common">Human hookworm</name>
    <dbReference type="NCBI Taxonomy" id="51031"/>
    <lineage>
        <taxon>Eukaryota</taxon>
        <taxon>Metazoa</taxon>
        <taxon>Ecdysozoa</taxon>
        <taxon>Nematoda</taxon>
        <taxon>Chromadorea</taxon>
        <taxon>Rhabditida</taxon>
        <taxon>Rhabditina</taxon>
        <taxon>Rhabditomorpha</taxon>
        <taxon>Strongyloidea</taxon>
        <taxon>Ancylostomatidae</taxon>
        <taxon>Bunostominae</taxon>
        <taxon>Necator</taxon>
    </lineage>
</organism>
<dbReference type="Proteomes" id="UP000053676">
    <property type="component" value="Unassembled WGS sequence"/>
</dbReference>
<dbReference type="AlphaFoldDB" id="W2SIG5"/>
<accession>W2SIG5</accession>
<evidence type="ECO:0000313" key="1">
    <source>
        <dbReference type="EMBL" id="ETN68666.1"/>
    </source>
</evidence>
<keyword evidence="2" id="KW-1185">Reference proteome</keyword>
<dbReference type="EMBL" id="KI669223">
    <property type="protein sequence ID" value="ETN68666.1"/>
    <property type="molecule type" value="Genomic_DNA"/>
</dbReference>